<dbReference type="PANTHER" id="PTHR28133">
    <property type="entry name" value="REQUIRED FOR RESPIRATORY GROWTH PROTEIN 7, MITOCHONDRIAL"/>
    <property type="match status" value="1"/>
</dbReference>
<sequence>HTSLVGFLRYAQDLPLDRASTVFRGTLYEYAVLECLRQHSFDVFRTGGADDKGIDLRGHWRLPIPVVIQCKHEVKKMGPRVVREVGGIRTLATTLDTEEEPCETLRILASSSPFTEKAVQAMMTSASPILLCLI</sequence>
<organism evidence="3 4">
    <name type="scientific">Protomyces lactucae-debilis</name>
    <dbReference type="NCBI Taxonomy" id="2754530"/>
    <lineage>
        <taxon>Eukaryota</taxon>
        <taxon>Fungi</taxon>
        <taxon>Dikarya</taxon>
        <taxon>Ascomycota</taxon>
        <taxon>Taphrinomycotina</taxon>
        <taxon>Taphrinomycetes</taxon>
        <taxon>Taphrinales</taxon>
        <taxon>Protomycetaceae</taxon>
        <taxon>Protomyces</taxon>
    </lineage>
</organism>
<dbReference type="Proteomes" id="UP000193685">
    <property type="component" value="Unassembled WGS sequence"/>
</dbReference>
<dbReference type="GO" id="GO:0006302">
    <property type="term" value="P:double-strand break repair"/>
    <property type="evidence" value="ECO:0007669"/>
    <property type="project" value="UniProtKB-ARBA"/>
</dbReference>
<reference evidence="3 4" key="1">
    <citation type="submission" date="2016-07" db="EMBL/GenBank/DDBJ databases">
        <title>Pervasive Adenine N6-methylation of Active Genes in Fungi.</title>
        <authorList>
            <consortium name="DOE Joint Genome Institute"/>
            <person name="Mondo S.J."/>
            <person name="Dannebaum R.O."/>
            <person name="Kuo R.C."/>
            <person name="Labutti K."/>
            <person name="Haridas S."/>
            <person name="Kuo A."/>
            <person name="Salamov A."/>
            <person name="Ahrendt S.R."/>
            <person name="Lipzen A."/>
            <person name="Sullivan W."/>
            <person name="Andreopoulos W.B."/>
            <person name="Clum A."/>
            <person name="Lindquist E."/>
            <person name="Daum C."/>
            <person name="Ramamoorthy G.K."/>
            <person name="Gryganskyi A."/>
            <person name="Culley D."/>
            <person name="Magnuson J.K."/>
            <person name="James T.Y."/>
            <person name="O'Malley M.A."/>
            <person name="Stajich J.E."/>
            <person name="Spatafora J.W."/>
            <person name="Visel A."/>
            <person name="Grigoriev I.V."/>
        </authorList>
    </citation>
    <scope>NUCLEOTIDE SEQUENCE [LARGE SCALE GENOMIC DNA]</scope>
    <source>
        <strain evidence="3 4">12-1054</strain>
    </source>
</reference>
<evidence type="ECO:0000256" key="2">
    <source>
        <dbReference type="ARBA" id="ARBA00023128"/>
    </source>
</evidence>
<comment type="caution">
    <text evidence="3">The sequence shown here is derived from an EMBL/GenBank/DDBJ whole genome shotgun (WGS) entry which is preliminary data.</text>
</comment>
<comment type="subcellular location">
    <subcellularLocation>
        <location evidence="1">Mitochondrion</location>
    </subcellularLocation>
</comment>
<accession>A0A1Y2FPZ4</accession>
<dbReference type="OrthoDB" id="20734at2759"/>
<keyword evidence="2" id="KW-0496">Mitochondrion</keyword>
<dbReference type="GeneID" id="63783708"/>
<dbReference type="InterPro" id="IPR011335">
    <property type="entry name" value="Restrct_endonuc-II-like"/>
</dbReference>
<dbReference type="InterPro" id="IPR018828">
    <property type="entry name" value="RRG7"/>
</dbReference>
<name>A0A1Y2FPZ4_PROLT</name>
<gene>
    <name evidence="3" type="ORF">BCR37DRAFT_333632</name>
</gene>
<dbReference type="EMBL" id="MCFI01000004">
    <property type="protein sequence ID" value="ORY85677.1"/>
    <property type="molecule type" value="Genomic_DNA"/>
</dbReference>
<dbReference type="AlphaFoldDB" id="A0A1Y2FPZ4"/>
<dbReference type="InterPro" id="IPR011856">
    <property type="entry name" value="tRNA_endonuc-like_dom_sf"/>
</dbReference>
<feature type="non-terminal residue" evidence="3">
    <location>
        <position position="1"/>
    </location>
</feature>
<dbReference type="OMA" id="ELTECCF"/>
<keyword evidence="4" id="KW-1185">Reference proteome</keyword>
<dbReference type="GO" id="GO:0005739">
    <property type="term" value="C:mitochondrion"/>
    <property type="evidence" value="ECO:0007669"/>
    <property type="project" value="UniProtKB-SubCell"/>
</dbReference>
<dbReference type="GO" id="GO:0003676">
    <property type="term" value="F:nucleic acid binding"/>
    <property type="evidence" value="ECO:0007669"/>
    <property type="project" value="InterPro"/>
</dbReference>
<evidence type="ECO:0000313" key="4">
    <source>
        <dbReference type="Proteomes" id="UP000193685"/>
    </source>
</evidence>
<dbReference type="Pfam" id="PF10356">
    <property type="entry name" value="RRG7"/>
    <property type="match status" value="1"/>
</dbReference>
<evidence type="ECO:0000256" key="1">
    <source>
        <dbReference type="ARBA" id="ARBA00004173"/>
    </source>
</evidence>
<dbReference type="PANTHER" id="PTHR28133:SF1">
    <property type="entry name" value="REQUIRED FOR RESPIRATORY GROWTH PROTEIN 7, MITOCHONDRIAL"/>
    <property type="match status" value="1"/>
</dbReference>
<evidence type="ECO:0008006" key="5">
    <source>
        <dbReference type="Google" id="ProtNLM"/>
    </source>
</evidence>
<evidence type="ECO:0000313" key="3">
    <source>
        <dbReference type="EMBL" id="ORY85677.1"/>
    </source>
</evidence>
<dbReference type="RefSeq" id="XP_040727159.1">
    <property type="nucleotide sequence ID" value="XM_040867109.1"/>
</dbReference>
<dbReference type="SUPFAM" id="SSF52980">
    <property type="entry name" value="Restriction endonuclease-like"/>
    <property type="match status" value="1"/>
</dbReference>
<proteinExistence type="predicted"/>
<dbReference type="Gene3D" id="3.40.1350.10">
    <property type="match status" value="1"/>
</dbReference>
<protein>
    <recommendedName>
        <fullName evidence="5">Restriction endonuclease type IV Mrr domain-containing protein</fullName>
    </recommendedName>
</protein>
<feature type="non-terminal residue" evidence="3">
    <location>
        <position position="134"/>
    </location>
</feature>